<name>W8BIL5_CERCA</name>
<feature type="domain" description="Poly(A) RNA polymerase mitochondrial-like central palm" evidence="8">
    <location>
        <begin position="197"/>
        <end position="358"/>
    </location>
</feature>
<feature type="chain" id="PRO_5004906227" evidence="6">
    <location>
        <begin position="23"/>
        <end position="640"/>
    </location>
</feature>
<dbReference type="PANTHER" id="PTHR12271:SF133">
    <property type="entry name" value="POLY(A) RNA POLYMERASE, MITOCHONDRIAL"/>
    <property type="match status" value="1"/>
</dbReference>
<organism evidence="9">
    <name type="scientific">Ceratitis capitata</name>
    <name type="common">Mediterranean fruit fly</name>
    <name type="synonym">Tephritis capitata</name>
    <dbReference type="NCBI Taxonomy" id="7213"/>
    <lineage>
        <taxon>Eukaryota</taxon>
        <taxon>Metazoa</taxon>
        <taxon>Ecdysozoa</taxon>
        <taxon>Arthropoda</taxon>
        <taxon>Hexapoda</taxon>
        <taxon>Insecta</taxon>
        <taxon>Pterygota</taxon>
        <taxon>Neoptera</taxon>
        <taxon>Endopterygota</taxon>
        <taxon>Diptera</taxon>
        <taxon>Brachycera</taxon>
        <taxon>Muscomorpha</taxon>
        <taxon>Tephritoidea</taxon>
        <taxon>Tephritidae</taxon>
        <taxon>Ceratitis</taxon>
        <taxon>Ceratitis</taxon>
    </lineage>
</organism>
<evidence type="ECO:0000256" key="6">
    <source>
        <dbReference type="SAM" id="SignalP"/>
    </source>
</evidence>
<evidence type="ECO:0000313" key="9">
    <source>
        <dbReference type="EMBL" id="JAB96863.1"/>
    </source>
</evidence>
<keyword evidence="5" id="KW-0460">Magnesium</keyword>
<comment type="cofactor">
    <cofactor evidence="2">
        <name>Mg(2+)</name>
        <dbReference type="ChEBI" id="CHEBI:18420"/>
    </cofactor>
</comment>
<feature type="signal peptide" evidence="6">
    <location>
        <begin position="1"/>
        <end position="22"/>
    </location>
</feature>
<evidence type="ECO:0000256" key="4">
    <source>
        <dbReference type="ARBA" id="ARBA00022723"/>
    </source>
</evidence>
<reference evidence="9" key="1">
    <citation type="submission" date="2013-07" db="EMBL/GenBank/DDBJ databases">
        <authorList>
            <person name="Geib S."/>
        </authorList>
    </citation>
    <scope>NUCLEOTIDE SEQUENCE</scope>
</reference>
<dbReference type="InterPro" id="IPR002058">
    <property type="entry name" value="PAP_assoc"/>
</dbReference>
<keyword evidence="6" id="KW-0732">Signal</keyword>
<dbReference type="InterPro" id="IPR054708">
    <property type="entry name" value="MTPAP-like_central"/>
</dbReference>
<dbReference type="CDD" id="cd05402">
    <property type="entry name" value="NT_PAP_TUTase"/>
    <property type="match status" value="1"/>
</dbReference>
<dbReference type="Pfam" id="PF22600">
    <property type="entry name" value="MTPAP-like_central"/>
    <property type="match status" value="1"/>
</dbReference>
<feature type="domain" description="PAP-associated" evidence="7">
    <location>
        <begin position="455"/>
        <end position="489"/>
    </location>
</feature>
<dbReference type="OrthoDB" id="434989at2759"/>
<dbReference type="PANTHER" id="PTHR12271">
    <property type="entry name" value="POLY A POLYMERASE CID PAP -RELATED"/>
    <property type="match status" value="1"/>
</dbReference>
<dbReference type="SUPFAM" id="SSF81301">
    <property type="entry name" value="Nucleotidyltransferase"/>
    <property type="match status" value="1"/>
</dbReference>
<proteinExistence type="evidence at transcript level"/>
<dbReference type="SUPFAM" id="SSF81631">
    <property type="entry name" value="PAP/OAS1 substrate-binding domain"/>
    <property type="match status" value="1"/>
</dbReference>
<dbReference type="Pfam" id="PF03828">
    <property type="entry name" value="PAP_assoc"/>
    <property type="match status" value="1"/>
</dbReference>
<evidence type="ECO:0000256" key="2">
    <source>
        <dbReference type="ARBA" id="ARBA00001946"/>
    </source>
</evidence>
<protein>
    <submittedName>
        <fullName evidence="9">Poly(A) RNA polymerase, mitochondrial</fullName>
    </submittedName>
</protein>
<dbReference type="Gene3D" id="1.10.1410.10">
    <property type="match status" value="1"/>
</dbReference>
<dbReference type="Gene3D" id="3.30.460.10">
    <property type="entry name" value="Beta Polymerase, domain 2"/>
    <property type="match status" value="1"/>
</dbReference>
<dbReference type="AlphaFoldDB" id="W8BIL5"/>
<dbReference type="InterPro" id="IPR043519">
    <property type="entry name" value="NT_sf"/>
</dbReference>
<evidence type="ECO:0000259" key="7">
    <source>
        <dbReference type="Pfam" id="PF03828"/>
    </source>
</evidence>
<reference evidence="9" key="2">
    <citation type="journal article" date="2014" name="BMC Genomics">
        <title>A genomic perspective to assessing quality of mass-reared SIT flies used in Mediterranean fruit fly (Ceratitis capitata) eradication in California.</title>
        <authorList>
            <person name="Calla B."/>
            <person name="Hall B."/>
            <person name="Hou S."/>
            <person name="Geib S.M."/>
        </authorList>
    </citation>
    <scope>NUCLEOTIDE SEQUENCE</scope>
</reference>
<dbReference type="GO" id="GO:0031123">
    <property type="term" value="P:RNA 3'-end processing"/>
    <property type="evidence" value="ECO:0007669"/>
    <property type="project" value="TreeGrafter"/>
</dbReference>
<evidence type="ECO:0000256" key="1">
    <source>
        <dbReference type="ARBA" id="ARBA00001936"/>
    </source>
</evidence>
<dbReference type="EMBL" id="GAMC01009692">
    <property type="protein sequence ID" value="JAB96863.1"/>
    <property type="molecule type" value="mRNA"/>
</dbReference>
<dbReference type="GO" id="GO:1990817">
    <property type="term" value="F:poly(A) RNA polymerase activity"/>
    <property type="evidence" value="ECO:0007669"/>
    <property type="project" value="TreeGrafter"/>
</dbReference>
<evidence type="ECO:0000256" key="5">
    <source>
        <dbReference type="ARBA" id="ARBA00022842"/>
    </source>
</evidence>
<gene>
    <name evidence="9" type="primary">PAPD1</name>
</gene>
<keyword evidence="3" id="KW-0808">Transferase</keyword>
<evidence type="ECO:0000259" key="8">
    <source>
        <dbReference type="Pfam" id="PF22600"/>
    </source>
</evidence>
<comment type="cofactor">
    <cofactor evidence="1">
        <name>Mn(2+)</name>
        <dbReference type="ChEBI" id="CHEBI:29035"/>
    </cofactor>
</comment>
<sequence>MLFKFNILKFKILVYLLSKDLSDPIMHCLMRNNTKHLLNWSKHLSRQCTSKAIISEPKEKLLYNDMLQRRQQQATRSIVVQVQSEKSFPELYNYCASFGKILSAHHYRIHQDDDQHYILLEFGSAEEASAAISSSAYNDELSGVPAHSPFLWFRATSSKRTLKAADQTTEAKLAVIGGTTMLDNNDLNDVLCEASNLDQQIFHLHQKTQLNDLGVRLRFLAALQVKQAVSGIFPNANAQPFGSSVNGFGRMGCDLDLILRFDREIVGAAAMQKRNNESRLVFHTKENLTNGRSQTQRQMESLGDMLHLFLPGVCHVRRILQARVPIIKYHHEHLNLEVDLSMSNLTGFYMSELLYMFGEFDERVRPLTFCIRRWAQTCGLTNPSPGRWISNFSLTCLVIFFLQQMKQPILPTINALMKSASPDDIRLTEDGINCSFGRDFERISFRSRNTAKSSELLLQFFEFYSQFDFHNRAISLNEGRSISKPDHSALYIVNPLEQVLNVSKNVSLEECERLRIEVRNAAWVLESEVENPSQPDNGTQSPWGILHLFKTNEKAVIRPHMFFKPRMVEVSDLFDDSTTDTPPTSVDYKNANVKREVESIKSQARGDLKQMRINTSSAAAAAAAEANATIIKTAKGRRGR</sequence>
<dbReference type="GO" id="GO:0046872">
    <property type="term" value="F:metal ion binding"/>
    <property type="evidence" value="ECO:0007669"/>
    <property type="project" value="UniProtKB-KW"/>
</dbReference>
<accession>W8BIL5</accession>
<evidence type="ECO:0000256" key="3">
    <source>
        <dbReference type="ARBA" id="ARBA00022679"/>
    </source>
</evidence>
<keyword evidence="4" id="KW-0479">Metal-binding</keyword>